<gene>
    <name evidence="2" type="ORF">Cadr_000012729</name>
</gene>
<evidence type="ECO:0000313" key="3">
    <source>
        <dbReference type="Proteomes" id="UP000299084"/>
    </source>
</evidence>
<dbReference type="EMBL" id="JWIN03000014">
    <property type="protein sequence ID" value="KAB1267634.1"/>
    <property type="molecule type" value="Genomic_DNA"/>
</dbReference>
<name>A0A5N4D8X8_CAMDR</name>
<evidence type="ECO:0000313" key="2">
    <source>
        <dbReference type="EMBL" id="KAB1267634.1"/>
    </source>
</evidence>
<comment type="caution">
    <text evidence="2">The sequence shown here is derived from an EMBL/GenBank/DDBJ whole genome shotgun (WGS) entry which is preliminary data.</text>
</comment>
<evidence type="ECO:0000256" key="1">
    <source>
        <dbReference type="SAM" id="MobiDB-lite"/>
    </source>
</evidence>
<organism evidence="2 3">
    <name type="scientific">Camelus dromedarius</name>
    <name type="common">Dromedary</name>
    <name type="synonym">Arabian camel</name>
    <dbReference type="NCBI Taxonomy" id="9838"/>
    <lineage>
        <taxon>Eukaryota</taxon>
        <taxon>Metazoa</taxon>
        <taxon>Chordata</taxon>
        <taxon>Craniata</taxon>
        <taxon>Vertebrata</taxon>
        <taxon>Euteleostomi</taxon>
        <taxon>Mammalia</taxon>
        <taxon>Eutheria</taxon>
        <taxon>Laurasiatheria</taxon>
        <taxon>Artiodactyla</taxon>
        <taxon>Tylopoda</taxon>
        <taxon>Camelidae</taxon>
        <taxon>Camelus</taxon>
    </lineage>
</organism>
<protein>
    <submittedName>
        <fullName evidence="2">Uncharacterized protein</fullName>
    </submittedName>
</protein>
<reference evidence="2 3" key="1">
    <citation type="journal article" date="2019" name="Mol. Ecol. Resour.">
        <title>Improving Illumina assemblies with Hi-C and long reads: an example with the North African dromedary.</title>
        <authorList>
            <person name="Elbers J.P."/>
            <person name="Rogers M.F."/>
            <person name="Perelman P.L."/>
            <person name="Proskuryakova A.A."/>
            <person name="Serdyukova N.A."/>
            <person name="Johnson W.E."/>
            <person name="Horin P."/>
            <person name="Corander J."/>
            <person name="Murphy D."/>
            <person name="Burger P.A."/>
        </authorList>
    </citation>
    <scope>NUCLEOTIDE SEQUENCE [LARGE SCALE GENOMIC DNA]</scope>
    <source>
        <strain evidence="2">Drom800</strain>
        <tissue evidence="2">Blood</tissue>
    </source>
</reference>
<feature type="region of interest" description="Disordered" evidence="1">
    <location>
        <begin position="1"/>
        <end position="43"/>
    </location>
</feature>
<accession>A0A5N4D8X8</accession>
<dbReference type="AlphaFoldDB" id="A0A5N4D8X8"/>
<dbReference type="Proteomes" id="UP000299084">
    <property type="component" value="Unassembled WGS sequence"/>
</dbReference>
<keyword evidence="3" id="KW-1185">Reference proteome</keyword>
<proteinExistence type="predicted"/>
<sequence>MMKKTKDKNKDEDEDEGKGEGEERGEEGGGGGGENVDYDETPKKIKEIVEKKEWKKGVGKKVDTNRRKSLLF</sequence>